<feature type="compositionally biased region" description="Polar residues" evidence="1">
    <location>
        <begin position="27"/>
        <end position="42"/>
    </location>
</feature>
<comment type="caution">
    <text evidence="2">The sequence shown here is derived from an EMBL/GenBank/DDBJ whole genome shotgun (WGS) entry which is preliminary data.</text>
</comment>
<dbReference type="Proteomes" id="UP000886998">
    <property type="component" value="Unassembled WGS sequence"/>
</dbReference>
<protein>
    <submittedName>
        <fullName evidence="2">Uncharacterized protein</fullName>
    </submittedName>
</protein>
<evidence type="ECO:0000313" key="3">
    <source>
        <dbReference type="Proteomes" id="UP000886998"/>
    </source>
</evidence>
<organism evidence="2 3">
    <name type="scientific">Trichonephila inaurata madagascariensis</name>
    <dbReference type="NCBI Taxonomy" id="2747483"/>
    <lineage>
        <taxon>Eukaryota</taxon>
        <taxon>Metazoa</taxon>
        <taxon>Ecdysozoa</taxon>
        <taxon>Arthropoda</taxon>
        <taxon>Chelicerata</taxon>
        <taxon>Arachnida</taxon>
        <taxon>Araneae</taxon>
        <taxon>Araneomorphae</taxon>
        <taxon>Entelegynae</taxon>
        <taxon>Araneoidea</taxon>
        <taxon>Nephilidae</taxon>
        <taxon>Trichonephila</taxon>
        <taxon>Trichonephila inaurata</taxon>
    </lineage>
</organism>
<keyword evidence="3" id="KW-1185">Reference proteome</keyword>
<accession>A0A8X6XSM0</accession>
<feature type="region of interest" description="Disordered" evidence="1">
    <location>
        <begin position="1"/>
        <end position="81"/>
    </location>
</feature>
<reference evidence="2" key="1">
    <citation type="submission" date="2020-08" db="EMBL/GenBank/DDBJ databases">
        <title>Multicomponent nature underlies the extraordinary mechanical properties of spider dragline silk.</title>
        <authorList>
            <person name="Kono N."/>
            <person name="Nakamura H."/>
            <person name="Mori M."/>
            <person name="Yoshida Y."/>
            <person name="Ohtoshi R."/>
            <person name="Malay A.D."/>
            <person name="Moran D.A.P."/>
            <person name="Tomita M."/>
            <person name="Numata K."/>
            <person name="Arakawa K."/>
        </authorList>
    </citation>
    <scope>NUCLEOTIDE SEQUENCE</scope>
</reference>
<feature type="compositionally biased region" description="Basic and acidic residues" evidence="1">
    <location>
        <begin position="47"/>
        <end position="81"/>
    </location>
</feature>
<gene>
    <name evidence="2" type="ORF">TNIN_100501</name>
</gene>
<dbReference type="AlphaFoldDB" id="A0A8X6XSM0"/>
<evidence type="ECO:0000313" key="2">
    <source>
        <dbReference type="EMBL" id="GFY58393.1"/>
    </source>
</evidence>
<sequence length="81" mass="9464">MSLDYPVNRSRTKEDQSGPEEEELNRTDPTIRSQDANSSQQARVARRPMEDGQEVRIPEAEEPDKNNEEDRTVEDHSHWRS</sequence>
<evidence type="ECO:0000256" key="1">
    <source>
        <dbReference type="SAM" id="MobiDB-lite"/>
    </source>
</evidence>
<proteinExistence type="predicted"/>
<dbReference type="EMBL" id="BMAV01012054">
    <property type="protein sequence ID" value="GFY58393.1"/>
    <property type="molecule type" value="Genomic_DNA"/>
</dbReference>
<name>A0A8X6XSM0_9ARAC</name>